<reference evidence="1 2" key="1">
    <citation type="journal article" date="2017" name="Antonie Van Leeuwenhoek">
        <title>Rhizobium rhizosphaerae sp. nov., a novel species isolated from rice rhizosphere.</title>
        <authorList>
            <person name="Zhao J.J."/>
            <person name="Zhang J."/>
            <person name="Zhang R.J."/>
            <person name="Zhang C.W."/>
            <person name="Yin H.Q."/>
            <person name="Zhang X.X."/>
        </authorList>
    </citation>
    <scope>NUCLEOTIDE SEQUENCE [LARGE SCALE GENOMIC DNA]</scope>
    <source>
        <strain evidence="1 2">BSs20135</strain>
    </source>
</reference>
<comment type="caution">
    <text evidence="1">The sequence shown here is derived from an EMBL/GenBank/DDBJ whole genome shotgun (WGS) entry which is preliminary data.</text>
</comment>
<evidence type="ECO:0000313" key="2">
    <source>
        <dbReference type="Proteomes" id="UP000006327"/>
    </source>
</evidence>
<gene>
    <name evidence="1" type="ORF">GARC_4519</name>
</gene>
<organism evidence="1 2">
    <name type="scientific">Paraglaciecola arctica BSs20135</name>
    <dbReference type="NCBI Taxonomy" id="493475"/>
    <lineage>
        <taxon>Bacteria</taxon>
        <taxon>Pseudomonadati</taxon>
        <taxon>Pseudomonadota</taxon>
        <taxon>Gammaproteobacteria</taxon>
        <taxon>Alteromonadales</taxon>
        <taxon>Alteromonadaceae</taxon>
        <taxon>Paraglaciecola</taxon>
    </lineage>
</organism>
<name>K6YBY5_9ALTE</name>
<dbReference type="AlphaFoldDB" id="K6YBY5"/>
<dbReference type="STRING" id="493475.GARC_4519"/>
<protein>
    <submittedName>
        <fullName evidence="1">Uncharacterized protein</fullName>
    </submittedName>
</protein>
<evidence type="ECO:0000313" key="1">
    <source>
        <dbReference type="EMBL" id="GAC21461.1"/>
    </source>
</evidence>
<dbReference type="EMBL" id="BAEO01000062">
    <property type="protein sequence ID" value="GAC21461.1"/>
    <property type="molecule type" value="Genomic_DNA"/>
</dbReference>
<dbReference type="Proteomes" id="UP000006327">
    <property type="component" value="Unassembled WGS sequence"/>
</dbReference>
<accession>K6YBY5</accession>
<keyword evidence="2" id="KW-1185">Reference proteome</keyword>
<proteinExistence type="predicted"/>
<sequence>MQIARLVVYWLCIKQFSMPPGVFASLVMSLADAFYLGS</sequence>